<reference evidence="1" key="1">
    <citation type="submission" date="2023-08" db="EMBL/GenBank/DDBJ databases">
        <authorList>
            <person name="Alioto T."/>
            <person name="Alioto T."/>
            <person name="Gomez Garrido J."/>
        </authorList>
    </citation>
    <scope>NUCLEOTIDE SEQUENCE</scope>
</reference>
<gene>
    <name evidence="1" type="ORF">OCTVUL_1B011580</name>
</gene>
<protein>
    <submittedName>
        <fullName evidence="1">Uncharacterized protein</fullName>
    </submittedName>
</protein>
<evidence type="ECO:0000313" key="2">
    <source>
        <dbReference type="Proteomes" id="UP001162480"/>
    </source>
</evidence>
<proteinExistence type="predicted"/>
<evidence type="ECO:0000313" key="1">
    <source>
        <dbReference type="EMBL" id="CAI9720721.1"/>
    </source>
</evidence>
<dbReference type="Proteomes" id="UP001162480">
    <property type="component" value="Chromosome 4"/>
</dbReference>
<keyword evidence="2" id="KW-1185">Reference proteome</keyword>
<dbReference type="EMBL" id="OX597817">
    <property type="protein sequence ID" value="CAI9720721.1"/>
    <property type="molecule type" value="Genomic_DNA"/>
</dbReference>
<organism evidence="1 2">
    <name type="scientific">Octopus vulgaris</name>
    <name type="common">Common octopus</name>
    <dbReference type="NCBI Taxonomy" id="6645"/>
    <lineage>
        <taxon>Eukaryota</taxon>
        <taxon>Metazoa</taxon>
        <taxon>Spiralia</taxon>
        <taxon>Lophotrochozoa</taxon>
        <taxon>Mollusca</taxon>
        <taxon>Cephalopoda</taxon>
        <taxon>Coleoidea</taxon>
        <taxon>Octopodiformes</taxon>
        <taxon>Octopoda</taxon>
        <taxon>Incirrata</taxon>
        <taxon>Octopodidae</taxon>
        <taxon>Octopus</taxon>
    </lineage>
</organism>
<sequence>MENTTKTRQFECNMVFASHHTAKTVLSEAARKYQNWFACKDTTLASLLEQRNKARQQSLLDPNIRPYFAKLKETQTKQQHNSEMK</sequence>
<dbReference type="AlphaFoldDB" id="A0AA36AR14"/>
<name>A0AA36AR14_OCTVU</name>
<accession>A0AA36AR14</accession>